<dbReference type="Proteomes" id="UP001151760">
    <property type="component" value="Unassembled WGS sequence"/>
</dbReference>
<organism evidence="1 2">
    <name type="scientific">Tanacetum coccineum</name>
    <dbReference type="NCBI Taxonomy" id="301880"/>
    <lineage>
        <taxon>Eukaryota</taxon>
        <taxon>Viridiplantae</taxon>
        <taxon>Streptophyta</taxon>
        <taxon>Embryophyta</taxon>
        <taxon>Tracheophyta</taxon>
        <taxon>Spermatophyta</taxon>
        <taxon>Magnoliopsida</taxon>
        <taxon>eudicotyledons</taxon>
        <taxon>Gunneridae</taxon>
        <taxon>Pentapetalae</taxon>
        <taxon>asterids</taxon>
        <taxon>campanulids</taxon>
        <taxon>Asterales</taxon>
        <taxon>Asteraceae</taxon>
        <taxon>Asteroideae</taxon>
        <taxon>Anthemideae</taxon>
        <taxon>Anthemidinae</taxon>
        <taxon>Tanacetum</taxon>
    </lineage>
</organism>
<keyword evidence="2" id="KW-1185">Reference proteome</keyword>
<sequence length="121" mass="13116">MATCHPVIGATWPVNSPDAVTEATTGQRLSTATVNGGQPLSDLRPMAVVNDGQRWRITVDRRRTTTGPPVNGWVWIRSWVGLLIGSVRHVSATCAHVASTWMLMWTLTTKPQAESNSGPPE</sequence>
<name>A0ABQ5FPB8_9ASTR</name>
<protein>
    <submittedName>
        <fullName evidence="1">Uncharacterized protein</fullName>
    </submittedName>
</protein>
<evidence type="ECO:0000313" key="2">
    <source>
        <dbReference type="Proteomes" id="UP001151760"/>
    </source>
</evidence>
<reference evidence="1" key="2">
    <citation type="submission" date="2022-01" db="EMBL/GenBank/DDBJ databases">
        <authorList>
            <person name="Yamashiro T."/>
            <person name="Shiraishi A."/>
            <person name="Satake H."/>
            <person name="Nakayama K."/>
        </authorList>
    </citation>
    <scope>NUCLEOTIDE SEQUENCE</scope>
</reference>
<evidence type="ECO:0000313" key="1">
    <source>
        <dbReference type="EMBL" id="GJT64542.1"/>
    </source>
</evidence>
<comment type="caution">
    <text evidence="1">The sequence shown here is derived from an EMBL/GenBank/DDBJ whole genome shotgun (WGS) entry which is preliminary data.</text>
</comment>
<reference evidence="1" key="1">
    <citation type="journal article" date="2022" name="Int. J. Mol. Sci.">
        <title>Draft Genome of Tanacetum Coccineum: Genomic Comparison of Closely Related Tanacetum-Family Plants.</title>
        <authorList>
            <person name="Yamashiro T."/>
            <person name="Shiraishi A."/>
            <person name="Nakayama K."/>
            <person name="Satake H."/>
        </authorList>
    </citation>
    <scope>NUCLEOTIDE SEQUENCE</scope>
</reference>
<accession>A0ABQ5FPB8</accession>
<gene>
    <name evidence="1" type="ORF">Tco_1016022</name>
</gene>
<dbReference type="EMBL" id="BQNB010017553">
    <property type="protein sequence ID" value="GJT64542.1"/>
    <property type="molecule type" value="Genomic_DNA"/>
</dbReference>
<proteinExistence type="predicted"/>